<feature type="transmembrane region" description="Helical" evidence="13">
    <location>
        <begin position="53"/>
        <end position="76"/>
    </location>
</feature>
<evidence type="ECO:0000259" key="16">
    <source>
        <dbReference type="PROSITE" id="PS50110"/>
    </source>
</evidence>
<dbReference type="CDD" id="cd16922">
    <property type="entry name" value="HATPase_EvgS-ArcB-TorS-like"/>
    <property type="match status" value="1"/>
</dbReference>
<dbReference type="InterPro" id="IPR003594">
    <property type="entry name" value="HATPase_dom"/>
</dbReference>
<dbReference type="PRINTS" id="PR00344">
    <property type="entry name" value="BCTRLSENSOR"/>
</dbReference>
<dbReference type="Gene3D" id="3.40.50.2300">
    <property type="match status" value="1"/>
</dbReference>
<feature type="transmembrane region" description="Helical" evidence="13">
    <location>
        <begin position="152"/>
        <end position="174"/>
    </location>
</feature>
<evidence type="ECO:0000256" key="5">
    <source>
        <dbReference type="ARBA" id="ARBA00022553"/>
    </source>
</evidence>
<evidence type="ECO:0000256" key="13">
    <source>
        <dbReference type="PROSITE-ProRule" id="PRU00244"/>
    </source>
</evidence>
<dbReference type="SMART" id="SM00387">
    <property type="entry name" value="HATPase_c"/>
    <property type="match status" value="1"/>
</dbReference>
<keyword evidence="13" id="KW-0812">Transmembrane</keyword>
<dbReference type="Pfam" id="PF03707">
    <property type="entry name" value="MHYT"/>
    <property type="match status" value="2"/>
</dbReference>
<dbReference type="EC" id="2.7.13.3" evidence="4"/>
<reference evidence="21" key="1">
    <citation type="submission" date="2015-10" db="EMBL/GenBank/DDBJ databases">
        <authorList>
            <person name="Regsiter A."/>
            <person name="william w."/>
        </authorList>
    </citation>
    <scope>NUCLEOTIDE SEQUENCE [LARGE SCALE GENOMIC DNA]</scope>
</reference>
<feature type="domain" description="PAS" evidence="17">
    <location>
        <begin position="401"/>
        <end position="473"/>
    </location>
</feature>
<keyword evidence="7" id="KW-0547">Nucleotide-binding</keyword>
<dbReference type="RefSeq" id="WP_072717866.1">
    <property type="nucleotide sequence ID" value="NZ_LN889782.1"/>
</dbReference>
<comment type="catalytic activity">
    <reaction evidence="1">
        <text>ATP + protein L-histidine = ADP + protein N-phospho-L-histidine.</text>
        <dbReference type="EC" id="2.7.13.3"/>
    </reaction>
</comment>
<accession>A0A1J1LEP5</accession>
<dbReference type="SUPFAM" id="SSF55781">
    <property type="entry name" value="GAF domain-like"/>
    <property type="match status" value="1"/>
</dbReference>
<dbReference type="InterPro" id="IPR011006">
    <property type="entry name" value="CheY-like_superfamily"/>
</dbReference>
<dbReference type="InterPro" id="IPR000700">
    <property type="entry name" value="PAS-assoc_C"/>
</dbReference>
<dbReference type="EMBL" id="CZDF01000132">
    <property type="protein sequence ID" value="CUR30920.1"/>
    <property type="molecule type" value="Genomic_DNA"/>
</dbReference>
<dbReference type="SMART" id="SM00448">
    <property type="entry name" value="REC"/>
    <property type="match status" value="1"/>
</dbReference>
<dbReference type="InterPro" id="IPR001789">
    <property type="entry name" value="Sig_transdc_resp-reg_receiver"/>
</dbReference>
<feature type="transmembrane region" description="Helical" evidence="13">
    <location>
        <begin position="186"/>
        <end position="208"/>
    </location>
</feature>
<dbReference type="Pfam" id="PF00512">
    <property type="entry name" value="HisKA"/>
    <property type="match status" value="1"/>
</dbReference>
<dbReference type="Gene3D" id="1.10.287.130">
    <property type="match status" value="1"/>
</dbReference>
<organism evidence="20 21">
    <name type="scientific">Planktothrix tepida PCC 9214</name>
    <dbReference type="NCBI Taxonomy" id="671072"/>
    <lineage>
        <taxon>Bacteria</taxon>
        <taxon>Bacillati</taxon>
        <taxon>Cyanobacteriota</taxon>
        <taxon>Cyanophyceae</taxon>
        <taxon>Oscillatoriophycideae</taxon>
        <taxon>Oscillatoriales</taxon>
        <taxon>Microcoleaceae</taxon>
        <taxon>Planktothrix</taxon>
    </lineage>
</organism>
<dbReference type="PROSITE" id="PS50112">
    <property type="entry name" value="PAS"/>
    <property type="match status" value="2"/>
</dbReference>
<feature type="domain" description="Histidine kinase" evidence="15">
    <location>
        <begin position="759"/>
        <end position="1011"/>
    </location>
</feature>
<dbReference type="CDD" id="cd00082">
    <property type="entry name" value="HisKA"/>
    <property type="match status" value="1"/>
</dbReference>
<comment type="subcellular location">
    <subcellularLocation>
        <location evidence="2">Membrane</location>
    </subcellularLocation>
</comment>
<dbReference type="PROSITE" id="PS50046">
    <property type="entry name" value="PHYTOCHROME_2"/>
    <property type="match status" value="1"/>
</dbReference>
<dbReference type="InterPro" id="IPR029016">
    <property type="entry name" value="GAF-like_dom_sf"/>
</dbReference>
<dbReference type="InterPro" id="IPR013656">
    <property type="entry name" value="PAS_4"/>
</dbReference>
<dbReference type="SUPFAM" id="SSF47384">
    <property type="entry name" value="Homodimeric domain of signal transducing histidine kinase"/>
    <property type="match status" value="1"/>
</dbReference>
<dbReference type="Pfam" id="PF13426">
    <property type="entry name" value="PAS_9"/>
    <property type="match status" value="1"/>
</dbReference>
<keyword evidence="11 13" id="KW-0472">Membrane</keyword>
<evidence type="ECO:0000256" key="10">
    <source>
        <dbReference type="ARBA" id="ARBA00023012"/>
    </source>
</evidence>
<dbReference type="CDD" id="cd17546">
    <property type="entry name" value="REC_hyHK_CKI1_RcsC-like"/>
    <property type="match status" value="1"/>
</dbReference>
<dbReference type="Pfam" id="PF08448">
    <property type="entry name" value="PAS_4"/>
    <property type="match status" value="1"/>
</dbReference>
<evidence type="ECO:0000259" key="14">
    <source>
        <dbReference type="PROSITE" id="PS50046"/>
    </source>
</evidence>
<dbReference type="InterPro" id="IPR004358">
    <property type="entry name" value="Sig_transdc_His_kin-like_C"/>
</dbReference>
<dbReference type="Pfam" id="PF00072">
    <property type="entry name" value="Response_reg"/>
    <property type="match status" value="1"/>
</dbReference>
<dbReference type="GO" id="GO:0005886">
    <property type="term" value="C:plasma membrane"/>
    <property type="evidence" value="ECO:0007669"/>
    <property type="project" value="TreeGrafter"/>
</dbReference>
<dbReference type="InterPro" id="IPR005467">
    <property type="entry name" value="His_kinase_dom"/>
</dbReference>
<dbReference type="Pfam" id="PF02518">
    <property type="entry name" value="HATPase_c"/>
    <property type="match status" value="1"/>
</dbReference>
<dbReference type="GO" id="GO:0005524">
    <property type="term" value="F:ATP binding"/>
    <property type="evidence" value="ECO:0007669"/>
    <property type="project" value="UniProtKB-KW"/>
</dbReference>
<dbReference type="STRING" id="671072.PL9214290511"/>
<dbReference type="GO" id="GO:0009927">
    <property type="term" value="F:histidine phosphotransfer kinase activity"/>
    <property type="evidence" value="ECO:0007669"/>
    <property type="project" value="TreeGrafter"/>
</dbReference>
<dbReference type="NCBIfam" id="TIGR00229">
    <property type="entry name" value="sensory_box"/>
    <property type="match status" value="1"/>
</dbReference>
<evidence type="ECO:0000259" key="17">
    <source>
        <dbReference type="PROSITE" id="PS50112"/>
    </source>
</evidence>
<evidence type="ECO:0000256" key="7">
    <source>
        <dbReference type="ARBA" id="ARBA00022741"/>
    </source>
</evidence>
<keyword evidence="9" id="KW-0067">ATP-binding</keyword>
<dbReference type="InterPro" id="IPR005330">
    <property type="entry name" value="MHYT_dom"/>
</dbReference>
<dbReference type="SUPFAM" id="SSF55785">
    <property type="entry name" value="PYP-like sensor domain (PAS domain)"/>
    <property type="match status" value="2"/>
</dbReference>
<comment type="similarity">
    <text evidence="3">In the N-terminal section; belongs to the phytochrome family.</text>
</comment>
<dbReference type="SUPFAM" id="SSF55874">
    <property type="entry name" value="ATPase domain of HSP90 chaperone/DNA topoisomerase II/histidine kinase"/>
    <property type="match status" value="1"/>
</dbReference>
<dbReference type="PANTHER" id="PTHR43047:SF72">
    <property type="entry name" value="OSMOSENSING HISTIDINE PROTEIN KINASE SLN1"/>
    <property type="match status" value="1"/>
</dbReference>
<dbReference type="InterPro" id="IPR035965">
    <property type="entry name" value="PAS-like_dom_sf"/>
</dbReference>
<evidence type="ECO:0000256" key="2">
    <source>
        <dbReference type="ARBA" id="ARBA00004370"/>
    </source>
</evidence>
<feature type="transmembrane region" description="Helical" evidence="13">
    <location>
        <begin position="88"/>
        <end position="107"/>
    </location>
</feature>
<evidence type="ECO:0000259" key="15">
    <source>
        <dbReference type="PROSITE" id="PS50109"/>
    </source>
</evidence>
<dbReference type="SMART" id="SM00065">
    <property type="entry name" value="GAF"/>
    <property type="match status" value="1"/>
</dbReference>
<dbReference type="FunFam" id="1.10.287.130:FF:000038">
    <property type="entry name" value="Sensory transduction histidine kinase"/>
    <property type="match status" value="1"/>
</dbReference>
<dbReference type="InterPro" id="IPR003661">
    <property type="entry name" value="HisK_dim/P_dom"/>
</dbReference>
<protein>
    <recommendedName>
        <fullName evidence="4">histidine kinase</fullName>
        <ecNumber evidence="4">2.7.13.3</ecNumber>
    </recommendedName>
</protein>
<evidence type="ECO:0000256" key="4">
    <source>
        <dbReference type="ARBA" id="ARBA00012438"/>
    </source>
</evidence>
<evidence type="ECO:0000256" key="11">
    <source>
        <dbReference type="ARBA" id="ARBA00023136"/>
    </source>
</evidence>
<evidence type="ECO:0000313" key="21">
    <source>
        <dbReference type="Proteomes" id="UP000184315"/>
    </source>
</evidence>
<keyword evidence="21" id="KW-1185">Reference proteome</keyword>
<dbReference type="PROSITE" id="PS50113">
    <property type="entry name" value="PAC"/>
    <property type="match status" value="1"/>
</dbReference>
<dbReference type="SUPFAM" id="SSF52172">
    <property type="entry name" value="CheY-like"/>
    <property type="match status" value="1"/>
</dbReference>
<dbReference type="Gene3D" id="3.30.450.20">
    <property type="entry name" value="PAS domain"/>
    <property type="match status" value="2"/>
</dbReference>
<dbReference type="CDD" id="cd00130">
    <property type="entry name" value="PAS"/>
    <property type="match status" value="2"/>
</dbReference>
<proteinExistence type="inferred from homology"/>
<dbReference type="InterPro" id="IPR003018">
    <property type="entry name" value="GAF"/>
</dbReference>
<dbReference type="InterPro" id="IPR000014">
    <property type="entry name" value="PAS"/>
</dbReference>
<dbReference type="PANTHER" id="PTHR43047">
    <property type="entry name" value="TWO-COMPONENT HISTIDINE PROTEIN KINASE"/>
    <property type="match status" value="1"/>
</dbReference>
<feature type="transmembrane region" description="Helical" evidence="13">
    <location>
        <begin position="114"/>
        <end position="140"/>
    </location>
</feature>
<feature type="domain" description="Phytochrome chromophore attachment site" evidence="14">
    <location>
        <begin position="548"/>
        <end position="718"/>
    </location>
</feature>
<evidence type="ECO:0000313" key="20">
    <source>
        <dbReference type="EMBL" id="CUR30920.1"/>
    </source>
</evidence>
<sequence>MHELLVMMTVIQGHYQPSLVVLSFLIAVIAAYTALDITGWVTPESPLQKRLIWAWGGSLAMGTGIWSMHFIGMLAFQLPLPVTYSLKITILSWGVGVFASGLALLLWNRPKLSLGVLSGGVVLGLAIVSMHYVGMAGMMIPGTVMEYNLGRVLMSVAIAIFASIAALGMTFYLRHSGTSGFNWIKGCSAVVMAIAISGMHYTGMWATNIVEQSSITLNSEEISAHSGLALQIGIVTLMLLVGTLVTSLLDQRYSTQLLYQNALQESEKRFRSLIREMPVGVLLLTPQGEIILSNQFAQNLLFSIEPQLEGKNLFSLPVKLLNEEGKPLGEKMDFIHQAIAQGQPIRNLILGLDQQPYSTTIHWLLLNIDPQFNEDQKLERIVCTFNNITERKNLDQELAKSRQFLNTIIENIPLALYVKNVESDFQFVLWNKASEKIFGVSREQILGKNIYDLLPEKQAQHFRSHILEALTHQKPIEIPEILIQTPAQGDILLRTLKIPIINHQKTTHMLCISEDITNRKNTEIALQESLEREQALAKAIQRMRQTLDIKTIFSTTASELRRVINCDRVVVYRFRPDWSGEFIAESVNGGWISLFEEQNYHPKLQENAIANERCTVKLFESNSKPNYLSPVIQDTYLQTTQGGLYSQGVNYRAVSDIYQANFDECYIQLLESLQARAYIIVPIFSNHQLWGLLATYQNSSSRQWKQEEINIAVQISNQLGVALQQAELLEKTQKQSIELQKAVAAADAANQAKSEFLANMSHELRTPLNAILGFTQLMNEDTILSPKHHQYLEIINHAGEHLLTLINDILEMSKIEAGRTTLNEHQFDLINLLEGLRKMLQMKAESKGLQLQFQYAPNLPRYLQTDQGKLRQVLLNLLSNAIKFTTQGQVTLRVRREYQIFKSESSSSPKSEDGNSANIDLENLSVNSSSQEKSEFILFEVEDTGLGISSEEIQLLFEPFKQTESGRNSNQGTGLGLAISRKYIQLMGGDIHVSSQLGVGSLFMFEIPIHFLDSCEFSCNANKSKVISLAPNQPEYRILIVDDNLDSCLLLSELLSEIGFKIKQAGNGQEAINCWEAWQPHLILMDVRMPVMDGLTASALIKATSLGKQTKIIALTASVFEENQQEILTSGCEDFIAKPFKADHLLDKINQHLGVKYLYQQDELLLEKAVPTNPQSSAEDLGDLLNTMSPEWQSHLYCAAAQGSDLKILDLIDQIPPENQALIEKLKDLTQNFQFQIILKFTEAYK</sequence>
<evidence type="ECO:0000256" key="3">
    <source>
        <dbReference type="ARBA" id="ARBA00006402"/>
    </source>
</evidence>
<dbReference type="Gene3D" id="3.30.450.40">
    <property type="match status" value="1"/>
</dbReference>
<dbReference type="InterPro" id="IPR036890">
    <property type="entry name" value="HATPase_C_sf"/>
</dbReference>
<dbReference type="InterPro" id="IPR016132">
    <property type="entry name" value="Phyto_chromo_attachment"/>
</dbReference>
<dbReference type="PROSITE" id="PS50110">
    <property type="entry name" value="RESPONSE_REGULATORY"/>
    <property type="match status" value="1"/>
</dbReference>
<dbReference type="AlphaFoldDB" id="A0A1J1LEP5"/>
<dbReference type="Gene3D" id="3.30.565.10">
    <property type="entry name" value="Histidine kinase-like ATPase, C-terminal domain"/>
    <property type="match status" value="1"/>
</dbReference>
<dbReference type="SMART" id="SM00091">
    <property type="entry name" value="PAS"/>
    <property type="match status" value="2"/>
</dbReference>
<dbReference type="OrthoDB" id="569347at2"/>
<dbReference type="Pfam" id="PF01590">
    <property type="entry name" value="GAF"/>
    <property type="match status" value="1"/>
</dbReference>
<keyword evidence="13" id="KW-1133">Transmembrane helix</keyword>
<dbReference type="PROSITE" id="PS50924">
    <property type="entry name" value="MHYT"/>
    <property type="match status" value="1"/>
</dbReference>
<dbReference type="GO" id="GO:0000155">
    <property type="term" value="F:phosphorelay sensor kinase activity"/>
    <property type="evidence" value="ECO:0007669"/>
    <property type="project" value="InterPro"/>
</dbReference>
<dbReference type="SMART" id="SM00388">
    <property type="entry name" value="HisKA"/>
    <property type="match status" value="1"/>
</dbReference>
<keyword evidence="6" id="KW-0808">Transferase</keyword>
<evidence type="ECO:0000256" key="8">
    <source>
        <dbReference type="ARBA" id="ARBA00022777"/>
    </source>
</evidence>
<evidence type="ECO:0000256" key="12">
    <source>
        <dbReference type="PROSITE-ProRule" id="PRU00169"/>
    </source>
</evidence>
<keyword evidence="8" id="KW-0418">Kinase</keyword>
<dbReference type="Proteomes" id="UP000184315">
    <property type="component" value="Unassembled WGS sequence"/>
</dbReference>
<name>A0A1J1LEP5_9CYAN</name>
<feature type="transmembrane region" description="Helical" evidence="13">
    <location>
        <begin position="20"/>
        <end position="41"/>
    </location>
</feature>
<feature type="domain" description="Response regulatory" evidence="16">
    <location>
        <begin position="1037"/>
        <end position="1153"/>
    </location>
</feature>
<gene>
    <name evidence="20" type="ORF">PL9214290511</name>
</gene>
<feature type="domain" description="PAS" evidence="17">
    <location>
        <begin position="266"/>
        <end position="342"/>
    </location>
</feature>
<feature type="domain" description="PAC" evidence="18">
    <location>
        <begin position="346"/>
        <end position="400"/>
    </location>
</feature>
<keyword evidence="10" id="KW-0902">Two-component regulatory system</keyword>
<dbReference type="InterPro" id="IPR036097">
    <property type="entry name" value="HisK_dim/P_sf"/>
</dbReference>
<evidence type="ECO:0000256" key="6">
    <source>
        <dbReference type="ARBA" id="ARBA00022679"/>
    </source>
</evidence>
<evidence type="ECO:0000259" key="19">
    <source>
        <dbReference type="PROSITE" id="PS50924"/>
    </source>
</evidence>
<feature type="domain" description="MHYT" evidence="19">
    <location>
        <begin position="15"/>
        <end position="210"/>
    </location>
</feature>
<evidence type="ECO:0000259" key="18">
    <source>
        <dbReference type="PROSITE" id="PS50113"/>
    </source>
</evidence>
<evidence type="ECO:0000256" key="1">
    <source>
        <dbReference type="ARBA" id="ARBA00000085"/>
    </source>
</evidence>
<evidence type="ECO:0000256" key="9">
    <source>
        <dbReference type="ARBA" id="ARBA00022840"/>
    </source>
</evidence>
<keyword evidence="5 12" id="KW-0597">Phosphoprotein</keyword>
<feature type="modified residue" description="4-aspartylphosphate" evidence="12">
    <location>
        <position position="1086"/>
    </location>
</feature>
<dbReference type="PROSITE" id="PS50109">
    <property type="entry name" value="HIS_KIN"/>
    <property type="match status" value="1"/>
</dbReference>